<dbReference type="InterPro" id="IPR008995">
    <property type="entry name" value="Mo/tungstate-bd_C_term_dom"/>
</dbReference>
<dbReference type="InterPro" id="IPR003593">
    <property type="entry name" value="AAA+_ATPase"/>
</dbReference>
<accession>A0A1X7HS92</accession>
<feature type="domain" description="ABC transporter" evidence="8">
    <location>
        <begin position="6"/>
        <end position="236"/>
    </location>
</feature>
<organism evidence="9 10">
    <name type="scientific">Azospirillum oryzae</name>
    <dbReference type="NCBI Taxonomy" id="286727"/>
    <lineage>
        <taxon>Bacteria</taxon>
        <taxon>Pseudomonadati</taxon>
        <taxon>Pseudomonadota</taxon>
        <taxon>Alphaproteobacteria</taxon>
        <taxon>Rhodospirillales</taxon>
        <taxon>Azospirillaceae</taxon>
        <taxon>Azospirillum</taxon>
    </lineage>
</organism>
<name>A0A1X7HS92_9PROT</name>
<dbReference type="NCBIfam" id="TIGR01187">
    <property type="entry name" value="potA"/>
    <property type="match status" value="1"/>
</dbReference>
<evidence type="ECO:0000256" key="3">
    <source>
        <dbReference type="ARBA" id="ARBA00022741"/>
    </source>
</evidence>
<dbReference type="InterPro" id="IPR017871">
    <property type="entry name" value="ABC_transporter-like_CS"/>
</dbReference>
<evidence type="ECO:0000256" key="7">
    <source>
        <dbReference type="RuleBase" id="RU364083"/>
    </source>
</evidence>
<keyword evidence="3 7" id="KW-0547">Nucleotide-binding</keyword>
<evidence type="ECO:0000259" key="8">
    <source>
        <dbReference type="PROSITE" id="PS50893"/>
    </source>
</evidence>
<dbReference type="GO" id="GO:0043190">
    <property type="term" value="C:ATP-binding cassette (ABC) transporter complex"/>
    <property type="evidence" value="ECO:0007669"/>
    <property type="project" value="InterPro"/>
</dbReference>
<evidence type="ECO:0000313" key="9">
    <source>
        <dbReference type="EMBL" id="SMF91400.1"/>
    </source>
</evidence>
<evidence type="ECO:0000256" key="4">
    <source>
        <dbReference type="ARBA" id="ARBA00022840"/>
    </source>
</evidence>
<dbReference type="PANTHER" id="PTHR42781:SF4">
    <property type="entry name" value="SPERMIDINE_PUTRESCINE IMPORT ATP-BINDING PROTEIN POTA"/>
    <property type="match status" value="1"/>
</dbReference>
<dbReference type="Proteomes" id="UP000192936">
    <property type="component" value="Unassembled WGS sequence"/>
</dbReference>
<keyword evidence="6 7" id="KW-0472">Membrane</keyword>
<dbReference type="SUPFAM" id="SSF50331">
    <property type="entry name" value="MOP-like"/>
    <property type="match status" value="1"/>
</dbReference>
<proteinExistence type="inferred from homology"/>
<dbReference type="InterPro" id="IPR050093">
    <property type="entry name" value="ABC_SmlMolc_Importer"/>
</dbReference>
<keyword evidence="4 7" id="KW-0067">ATP-binding</keyword>
<dbReference type="SUPFAM" id="SSF52540">
    <property type="entry name" value="P-loop containing nucleoside triphosphate hydrolases"/>
    <property type="match status" value="1"/>
</dbReference>
<reference evidence="9 10" key="1">
    <citation type="submission" date="2017-04" db="EMBL/GenBank/DDBJ databases">
        <authorList>
            <person name="Afonso C.L."/>
            <person name="Miller P.J."/>
            <person name="Scott M.A."/>
            <person name="Spackman E."/>
            <person name="Goraichik I."/>
            <person name="Dimitrov K.M."/>
            <person name="Suarez D.L."/>
            <person name="Swayne D.E."/>
        </authorList>
    </citation>
    <scope>NUCLEOTIDE SEQUENCE [LARGE SCALE GENOMIC DNA]</scope>
    <source>
        <strain evidence="9 10">A2P</strain>
    </source>
</reference>
<dbReference type="InterPro" id="IPR027417">
    <property type="entry name" value="P-loop_NTPase"/>
</dbReference>
<dbReference type="GO" id="GO:0005524">
    <property type="term" value="F:ATP binding"/>
    <property type="evidence" value="ECO:0007669"/>
    <property type="project" value="UniProtKB-KW"/>
</dbReference>
<keyword evidence="2 7" id="KW-1003">Cell membrane</keyword>
<dbReference type="EMBL" id="FXAK01000010">
    <property type="protein sequence ID" value="SMF91400.1"/>
    <property type="molecule type" value="Genomic_DNA"/>
</dbReference>
<dbReference type="InterPro" id="IPR005893">
    <property type="entry name" value="PotA-like"/>
</dbReference>
<evidence type="ECO:0000256" key="2">
    <source>
        <dbReference type="ARBA" id="ARBA00022475"/>
    </source>
</evidence>
<dbReference type="Pfam" id="PF00005">
    <property type="entry name" value="ABC_tran"/>
    <property type="match status" value="1"/>
</dbReference>
<keyword evidence="1 7" id="KW-0813">Transport</keyword>
<comment type="catalytic activity">
    <reaction evidence="7">
        <text>ATP + H2O + polyamine-[polyamine-binding protein]Side 1 = ADP + phosphate + polyamineSide 2 + [polyamine-binding protein]Side 1.</text>
        <dbReference type="EC" id="7.6.2.11"/>
    </reaction>
</comment>
<gene>
    <name evidence="7" type="primary">potA</name>
    <name evidence="9" type="ORF">SAMN02982917_0221</name>
</gene>
<dbReference type="SMART" id="SM00382">
    <property type="entry name" value="AAA"/>
    <property type="match status" value="1"/>
</dbReference>
<dbReference type="Pfam" id="PF08402">
    <property type="entry name" value="TOBE_2"/>
    <property type="match status" value="1"/>
</dbReference>
<dbReference type="EC" id="7.6.2.11" evidence="7"/>
<dbReference type="PROSITE" id="PS00211">
    <property type="entry name" value="ABC_TRANSPORTER_1"/>
    <property type="match status" value="1"/>
</dbReference>
<protein>
    <recommendedName>
        <fullName evidence="7">Spermidine/putrescine import ATP-binding protein PotA</fullName>
        <ecNumber evidence="7">7.6.2.11</ecNumber>
    </recommendedName>
</protein>
<dbReference type="GO" id="GO:0016887">
    <property type="term" value="F:ATP hydrolysis activity"/>
    <property type="evidence" value="ECO:0007669"/>
    <property type="project" value="InterPro"/>
</dbReference>
<dbReference type="RefSeq" id="WP_085092030.1">
    <property type="nucleotide sequence ID" value="NZ_FXAK01000010.1"/>
</dbReference>
<dbReference type="FunFam" id="3.40.50.300:FF:000042">
    <property type="entry name" value="Maltose/maltodextrin ABC transporter, ATP-binding protein"/>
    <property type="match status" value="1"/>
</dbReference>
<evidence type="ECO:0000256" key="1">
    <source>
        <dbReference type="ARBA" id="ARBA00022448"/>
    </source>
</evidence>
<comment type="similarity">
    <text evidence="7">Belongs to the ABC transporter superfamily. Spermidine/putrescine importer (TC 3.A.1.11.1) family.</text>
</comment>
<dbReference type="OrthoDB" id="9802264at2"/>
<dbReference type="STRING" id="286727.SAMN02982917_0221"/>
<evidence type="ECO:0000313" key="10">
    <source>
        <dbReference type="Proteomes" id="UP000192936"/>
    </source>
</evidence>
<sequence length="371" mass="39899">MSSSSLSVQGLAKRYGDFVALAPTDLVVADGEFLTLLGPSGSGKTTLLSLLAGLVPPDGGSVRIGSQDVTYAPPYERDIGVVFQNYALFPHMTIEENIAFPLKMRKVGAADAKRRAREALEMVHLPHIAGRYPRELSGGQQQRVALARCMVYKPSIILMDEPLGALDKKLREHMQLEIKRLHREMGTTVVYVTHDQEEAMTMSDRICLMNAGRIEQLGTPADLYFRPRSLFVADFLGESNILPAALRSRSGDEVEIGLGTQGIPGRALANGNDLPPGTEVRVMVRPQNLTVARGAGNAAGGLQGRVSEVMVTGSLTKVYMEPLDGKLPPLVAAFPTRNEADAVRIDDVLTLSWSGRDAVVIADAARAAGTA</sequence>
<comment type="subunit">
    <text evidence="7">The complex is composed of two ATP-binding proteins (PotA), two transmembrane proteins (PotB and PotC) and a solute-binding protein (PotD).</text>
</comment>
<dbReference type="Gene3D" id="3.40.50.300">
    <property type="entry name" value="P-loop containing nucleotide triphosphate hydrolases"/>
    <property type="match status" value="1"/>
</dbReference>
<dbReference type="InterPro" id="IPR013611">
    <property type="entry name" value="Transp-assoc_OB_typ2"/>
</dbReference>
<evidence type="ECO:0000256" key="6">
    <source>
        <dbReference type="ARBA" id="ARBA00023136"/>
    </source>
</evidence>
<comment type="function">
    <text evidence="7">Part of the ABC transporter complex PotABCD involved in spermidine/putrescine import. Responsible for energy coupling to the transport system.</text>
</comment>
<evidence type="ECO:0000256" key="5">
    <source>
        <dbReference type="ARBA" id="ARBA00022967"/>
    </source>
</evidence>
<dbReference type="Gene3D" id="2.40.50.100">
    <property type="match status" value="1"/>
</dbReference>
<dbReference type="PROSITE" id="PS50893">
    <property type="entry name" value="ABC_TRANSPORTER_2"/>
    <property type="match status" value="1"/>
</dbReference>
<dbReference type="AlphaFoldDB" id="A0A1X7HS92"/>
<keyword evidence="5 7" id="KW-1278">Translocase</keyword>
<dbReference type="PANTHER" id="PTHR42781">
    <property type="entry name" value="SPERMIDINE/PUTRESCINE IMPORT ATP-BINDING PROTEIN POTA"/>
    <property type="match status" value="1"/>
</dbReference>
<dbReference type="InterPro" id="IPR003439">
    <property type="entry name" value="ABC_transporter-like_ATP-bd"/>
</dbReference>
<dbReference type="GO" id="GO:0015417">
    <property type="term" value="F:ABC-type polyamine transporter activity"/>
    <property type="evidence" value="ECO:0007669"/>
    <property type="project" value="UniProtKB-EC"/>
</dbReference>